<dbReference type="EMBL" id="GDHC01007845">
    <property type="protein sequence ID" value="JAQ10784.1"/>
    <property type="molecule type" value="Transcribed_RNA"/>
</dbReference>
<evidence type="ECO:0000313" key="4">
    <source>
        <dbReference type="EMBL" id="JAQ10784.1"/>
    </source>
</evidence>
<accession>A0A146LSK1</accession>
<dbReference type="PANTHER" id="PTHR10380:SF173">
    <property type="entry name" value="CUTICULAR PROTEIN 47EF, ISOFORM C-RELATED"/>
    <property type="match status" value="1"/>
</dbReference>
<dbReference type="InterPro" id="IPR050468">
    <property type="entry name" value="Cuticle_Struct_Prot"/>
</dbReference>
<proteinExistence type="predicted"/>
<dbReference type="PANTHER" id="PTHR10380">
    <property type="entry name" value="CUTICLE PROTEIN"/>
    <property type="match status" value="1"/>
</dbReference>
<dbReference type="GO" id="GO:0008010">
    <property type="term" value="F:structural constituent of chitin-based larval cuticle"/>
    <property type="evidence" value="ECO:0007669"/>
    <property type="project" value="TreeGrafter"/>
</dbReference>
<feature type="region of interest" description="Disordered" evidence="3">
    <location>
        <begin position="161"/>
        <end position="183"/>
    </location>
</feature>
<organism evidence="4">
    <name type="scientific">Lygus hesperus</name>
    <name type="common">Western plant bug</name>
    <dbReference type="NCBI Taxonomy" id="30085"/>
    <lineage>
        <taxon>Eukaryota</taxon>
        <taxon>Metazoa</taxon>
        <taxon>Ecdysozoa</taxon>
        <taxon>Arthropoda</taxon>
        <taxon>Hexapoda</taxon>
        <taxon>Insecta</taxon>
        <taxon>Pterygota</taxon>
        <taxon>Neoptera</taxon>
        <taxon>Paraneoptera</taxon>
        <taxon>Hemiptera</taxon>
        <taxon>Heteroptera</taxon>
        <taxon>Panheteroptera</taxon>
        <taxon>Cimicomorpha</taxon>
        <taxon>Miridae</taxon>
        <taxon>Mirini</taxon>
        <taxon>Lygus</taxon>
    </lineage>
</organism>
<protein>
    <submittedName>
        <fullName evidence="4">Endocuticle structural glycoprotein SgAbd-2</fullName>
    </submittedName>
</protein>
<evidence type="ECO:0000256" key="2">
    <source>
        <dbReference type="PROSITE-ProRule" id="PRU00497"/>
    </source>
</evidence>
<reference evidence="4" key="1">
    <citation type="journal article" date="2016" name="Gigascience">
        <title>De novo construction of an expanded transcriptome assembly for the western tarnished plant bug, Lygus hesperus.</title>
        <authorList>
            <person name="Tassone E.E."/>
            <person name="Geib S.M."/>
            <person name="Hall B."/>
            <person name="Fabrick J.A."/>
            <person name="Brent C.S."/>
            <person name="Hull J.J."/>
        </authorList>
    </citation>
    <scope>NUCLEOTIDE SEQUENCE</scope>
</reference>
<feature type="non-terminal residue" evidence="4">
    <location>
        <position position="1"/>
    </location>
</feature>
<evidence type="ECO:0000256" key="3">
    <source>
        <dbReference type="SAM" id="MobiDB-lite"/>
    </source>
</evidence>
<name>A0A146LSK1_LYGHE</name>
<dbReference type="GO" id="GO:0062129">
    <property type="term" value="C:chitin-based extracellular matrix"/>
    <property type="evidence" value="ECO:0007669"/>
    <property type="project" value="TreeGrafter"/>
</dbReference>
<dbReference type="AlphaFoldDB" id="A0A146LSK1"/>
<dbReference type="InterPro" id="IPR000618">
    <property type="entry name" value="Insect_cuticle"/>
</dbReference>
<keyword evidence="1 2" id="KW-0193">Cuticle</keyword>
<gene>
    <name evidence="4" type="primary">CUD2_2</name>
    <name evidence="4" type="ORF">g.25504</name>
</gene>
<dbReference type="PRINTS" id="PR00947">
    <property type="entry name" value="CUTICLE"/>
</dbReference>
<dbReference type="PROSITE" id="PS51155">
    <property type="entry name" value="CHIT_BIND_RR_2"/>
    <property type="match status" value="1"/>
</dbReference>
<evidence type="ECO:0000256" key="1">
    <source>
        <dbReference type="ARBA" id="ARBA00022460"/>
    </source>
</evidence>
<dbReference type="Pfam" id="PF00379">
    <property type="entry name" value="Chitin_bind_4"/>
    <property type="match status" value="1"/>
</dbReference>
<sequence length="183" mass="19812">SVSDRTNAARNHSQIHPHKPPSIYYLGPFGITFTSPTTMKVVLCVAVALFGCSWAQRLQAQSYPNPNEIPIVKYVNENNYDGSYSYSYETGNGISVSETGQLKNPGQKDLEAQTAQGSFSYTAPDGTPITVTWYADETGFHAEGAHLPTPPPIPAAILRTLQATGPAQPAQPYRPAPAYQGRK</sequence>